<dbReference type="PANTHER" id="PTHR24201">
    <property type="entry name" value="ANK_REP_REGION DOMAIN-CONTAINING PROTEIN"/>
    <property type="match status" value="1"/>
</dbReference>
<evidence type="ECO:0000256" key="1">
    <source>
        <dbReference type="ARBA" id="ARBA00022737"/>
    </source>
</evidence>
<feature type="repeat" description="ANK" evidence="3">
    <location>
        <begin position="166"/>
        <end position="198"/>
    </location>
</feature>
<dbReference type="PANTHER" id="PTHR24201:SF16">
    <property type="entry name" value="ANKYRIN-1-LIKE-RELATED"/>
    <property type="match status" value="1"/>
</dbReference>
<keyword evidence="5" id="KW-1185">Reference proteome</keyword>
<dbReference type="AlphaFoldDB" id="A0A448WKN3"/>
<dbReference type="PROSITE" id="PS50297">
    <property type="entry name" value="ANK_REP_REGION"/>
    <property type="match status" value="3"/>
</dbReference>
<dbReference type="EMBL" id="CAAALY010020054">
    <property type="protein sequence ID" value="VEL14124.1"/>
    <property type="molecule type" value="Genomic_DNA"/>
</dbReference>
<dbReference type="Pfam" id="PF00023">
    <property type="entry name" value="Ank"/>
    <property type="match status" value="1"/>
</dbReference>
<feature type="non-terminal residue" evidence="4">
    <location>
        <position position="1"/>
    </location>
</feature>
<dbReference type="PROSITE" id="PS50088">
    <property type="entry name" value="ANK_REPEAT"/>
    <property type="match status" value="3"/>
</dbReference>
<evidence type="ECO:0000256" key="2">
    <source>
        <dbReference type="ARBA" id="ARBA00023043"/>
    </source>
</evidence>
<dbReference type="InterPro" id="IPR002110">
    <property type="entry name" value="Ankyrin_rpt"/>
</dbReference>
<gene>
    <name evidence="4" type="ORF">PXEA_LOCUS7564</name>
</gene>
<dbReference type="InterPro" id="IPR050776">
    <property type="entry name" value="Ank_Repeat/CDKN_Inhibitor"/>
</dbReference>
<evidence type="ECO:0000313" key="5">
    <source>
        <dbReference type="Proteomes" id="UP000784294"/>
    </source>
</evidence>
<dbReference type="Gene3D" id="1.25.40.20">
    <property type="entry name" value="Ankyrin repeat-containing domain"/>
    <property type="match status" value="2"/>
</dbReference>
<accession>A0A448WKN3</accession>
<dbReference type="SUPFAM" id="SSF48403">
    <property type="entry name" value="Ankyrin repeat"/>
    <property type="match status" value="1"/>
</dbReference>
<reference evidence="4" key="1">
    <citation type="submission" date="2018-11" db="EMBL/GenBank/DDBJ databases">
        <authorList>
            <consortium name="Pathogen Informatics"/>
        </authorList>
    </citation>
    <scope>NUCLEOTIDE SEQUENCE</scope>
</reference>
<dbReference type="Pfam" id="PF12796">
    <property type="entry name" value="Ank_2"/>
    <property type="match status" value="1"/>
</dbReference>
<evidence type="ECO:0000256" key="3">
    <source>
        <dbReference type="PROSITE-ProRule" id="PRU00023"/>
    </source>
</evidence>
<dbReference type="GO" id="GO:0005634">
    <property type="term" value="C:nucleus"/>
    <property type="evidence" value="ECO:0007669"/>
    <property type="project" value="TreeGrafter"/>
</dbReference>
<comment type="caution">
    <text evidence="4">The sequence shown here is derived from an EMBL/GenBank/DDBJ whole genome shotgun (WGS) entry which is preliminary data.</text>
</comment>
<protein>
    <submittedName>
        <fullName evidence="4">Uncharacterized protein</fullName>
    </submittedName>
</protein>
<evidence type="ECO:0000313" key="4">
    <source>
        <dbReference type="EMBL" id="VEL14124.1"/>
    </source>
</evidence>
<keyword evidence="2 3" id="KW-0040">ANK repeat</keyword>
<dbReference type="Proteomes" id="UP000784294">
    <property type="component" value="Unassembled WGS sequence"/>
</dbReference>
<feature type="repeat" description="ANK" evidence="3">
    <location>
        <begin position="1"/>
        <end position="32"/>
    </location>
</feature>
<proteinExistence type="predicted"/>
<dbReference type="InterPro" id="IPR036770">
    <property type="entry name" value="Ankyrin_rpt-contain_sf"/>
</dbReference>
<name>A0A448WKN3_9PLAT</name>
<dbReference type="OrthoDB" id="7464126at2759"/>
<sequence length="228" mass="23938">RNTPLHIACINGHEDVVEALLEPLTSWDLTEQSEALNINLTYNKLPVSGVSGFAYSASVLAIDRLRSAVTTVNSTGLTPLHLAAASMRGAACLARILFILSASAELVETDLEPGTIDSSSPCTQALAIRGGREGSTPLHMAAMYGRFDRVQNLLAHGADPLARDSRGNTPLHVAASCGHGLFVDSMLRAGVPWNCPGEMGSSALHLAAMAGYSCCLLRYPAPVTASAR</sequence>
<dbReference type="SMART" id="SM00248">
    <property type="entry name" value="ANK"/>
    <property type="match status" value="5"/>
</dbReference>
<organism evidence="4 5">
    <name type="scientific">Protopolystoma xenopodis</name>
    <dbReference type="NCBI Taxonomy" id="117903"/>
    <lineage>
        <taxon>Eukaryota</taxon>
        <taxon>Metazoa</taxon>
        <taxon>Spiralia</taxon>
        <taxon>Lophotrochozoa</taxon>
        <taxon>Platyhelminthes</taxon>
        <taxon>Monogenea</taxon>
        <taxon>Polyopisthocotylea</taxon>
        <taxon>Polystomatidea</taxon>
        <taxon>Polystomatidae</taxon>
        <taxon>Protopolystoma</taxon>
    </lineage>
</organism>
<keyword evidence="1" id="KW-0677">Repeat</keyword>
<feature type="repeat" description="ANK" evidence="3">
    <location>
        <begin position="133"/>
        <end position="165"/>
    </location>
</feature>